<dbReference type="Gene3D" id="3.30.750.70">
    <property type="entry name" value="4-hydroxybutyrate coenzyme like domains"/>
    <property type="match status" value="1"/>
</dbReference>
<keyword evidence="4" id="KW-1185">Reference proteome</keyword>
<dbReference type="Pfam" id="PF13336">
    <property type="entry name" value="AcetylCoA_hyd_C"/>
    <property type="match status" value="1"/>
</dbReference>
<evidence type="ECO:0000259" key="2">
    <source>
        <dbReference type="Pfam" id="PF13336"/>
    </source>
</evidence>
<dbReference type="InterPro" id="IPR037171">
    <property type="entry name" value="NagB/RpiA_transferase-like"/>
</dbReference>
<dbReference type="InterPro" id="IPR026888">
    <property type="entry name" value="AcetylCoA_hyd_C"/>
</dbReference>
<dbReference type="PANTHER" id="PTHR21432:SF20">
    <property type="entry name" value="ACETYL-COA HYDROLASE"/>
    <property type="match status" value="1"/>
</dbReference>
<dbReference type="InterPro" id="IPR038460">
    <property type="entry name" value="AcetylCoA_hyd_C_sf"/>
</dbReference>
<feature type="domain" description="Acetyl-CoA hydrolase/transferase C-terminal" evidence="2">
    <location>
        <begin position="289"/>
        <end position="438"/>
    </location>
</feature>
<dbReference type="PANTHER" id="PTHR21432">
    <property type="entry name" value="ACETYL-COA HYDROLASE-RELATED"/>
    <property type="match status" value="1"/>
</dbReference>
<dbReference type="Gene3D" id="3.40.1080.20">
    <property type="entry name" value="Acetyl-CoA hydrolase/transferase C-terminal domain"/>
    <property type="match status" value="1"/>
</dbReference>
<evidence type="ECO:0000313" key="4">
    <source>
        <dbReference type="Proteomes" id="UP000323258"/>
    </source>
</evidence>
<dbReference type="GO" id="GO:0006083">
    <property type="term" value="P:acetate metabolic process"/>
    <property type="evidence" value="ECO:0007669"/>
    <property type="project" value="InterPro"/>
</dbReference>
<dbReference type="SUPFAM" id="SSF100950">
    <property type="entry name" value="NagB/RpiA/CoA transferase-like"/>
    <property type="match status" value="2"/>
</dbReference>
<dbReference type="AlphaFoldDB" id="A0A5D4GZD5"/>
<comment type="caution">
    <text evidence="3">The sequence shown here is derived from an EMBL/GenBank/DDBJ whole genome shotgun (WGS) entry which is preliminary data.</text>
</comment>
<reference evidence="3 4" key="1">
    <citation type="submission" date="2019-08" db="EMBL/GenBank/DDBJ databases">
        <authorList>
            <person name="Seo Y.L."/>
        </authorList>
    </citation>
    <scope>NUCLEOTIDE SEQUENCE [LARGE SCALE GENOMIC DNA]</scope>
    <source>
        <strain evidence="3 4">MaA-C15</strain>
    </source>
</reference>
<accession>A0A5D4GZD5</accession>
<evidence type="ECO:0000313" key="3">
    <source>
        <dbReference type="EMBL" id="TYR33383.1"/>
    </source>
</evidence>
<evidence type="ECO:0000256" key="1">
    <source>
        <dbReference type="SAM" id="MobiDB-lite"/>
    </source>
</evidence>
<name>A0A5D4GZD5_9HYPH</name>
<gene>
    <name evidence="3" type="ORF">FY036_07260</name>
</gene>
<feature type="compositionally biased region" description="Low complexity" evidence="1">
    <location>
        <begin position="16"/>
        <end position="33"/>
    </location>
</feature>
<sequence length="450" mass="48615">MRSSSTTRRRNRRKASTPSTKSASRTSTSSSSSLVAPKIIRPDRLAEVLPPGGLTWLQACSAESALLRDGIVAAGDRLGPMTFTGIFVPGLNRLDYLVQDRRRAKTFFLTPELRRRPDATEFLPFNYREIIRHLYATPISAALFMVSPPDENGLCGVGPVADFVPDFWKRIPIRIAHVNPRLPETRGYAGIPWEELTAVVEGEQDLPTSQTGAPDAVTEAIGRHVAAIVPDRATIQTGLGRVPDAALRGLADHRNLRIHSGLIGDAVVDLLEAGAIAPGLSITTGVAIGTARLYEAVADDRFRFRPAVFTHSPKVITTLQRFVTINSVVEIDLLANGFAEHQAAGLMSGPGGASDFASAGRANDAIRIIVLPSTADGGRTSRIVPTGANPAPVSLNRFDIDVVVTEHGAADLRLKSHHERAEALIAVAAPAHRPMLEESWGRWTGRFWQR</sequence>
<dbReference type="Proteomes" id="UP000323258">
    <property type="component" value="Unassembled WGS sequence"/>
</dbReference>
<feature type="region of interest" description="Disordered" evidence="1">
    <location>
        <begin position="1"/>
        <end position="35"/>
    </location>
</feature>
<dbReference type="Gene3D" id="3.40.1080.10">
    <property type="entry name" value="Glutaconate Coenzyme A-transferase"/>
    <property type="match status" value="1"/>
</dbReference>
<organism evidence="3 4">
    <name type="scientific">Neoaquamicrobium microcysteis</name>
    <dbReference type="NCBI Taxonomy" id="2682781"/>
    <lineage>
        <taxon>Bacteria</taxon>
        <taxon>Pseudomonadati</taxon>
        <taxon>Pseudomonadota</taxon>
        <taxon>Alphaproteobacteria</taxon>
        <taxon>Hyphomicrobiales</taxon>
        <taxon>Phyllobacteriaceae</taxon>
        <taxon>Neoaquamicrobium</taxon>
    </lineage>
</organism>
<dbReference type="InterPro" id="IPR046433">
    <property type="entry name" value="ActCoA_hydro"/>
</dbReference>
<proteinExistence type="predicted"/>
<reference evidence="3 4" key="2">
    <citation type="submission" date="2019-09" db="EMBL/GenBank/DDBJ databases">
        <title>Mesorhizobium sp. MaA-C15 isolated from Microcystis aeruginosa.</title>
        <authorList>
            <person name="Jeong S.E."/>
            <person name="Jin H.M."/>
            <person name="Jeon C.O."/>
        </authorList>
    </citation>
    <scope>NUCLEOTIDE SEQUENCE [LARGE SCALE GENOMIC DNA]</scope>
    <source>
        <strain evidence="3 4">MaA-C15</strain>
    </source>
</reference>
<dbReference type="GO" id="GO:0008775">
    <property type="term" value="F:acetate CoA-transferase activity"/>
    <property type="evidence" value="ECO:0007669"/>
    <property type="project" value="InterPro"/>
</dbReference>
<dbReference type="EMBL" id="VSZS01000059">
    <property type="protein sequence ID" value="TYR33383.1"/>
    <property type="molecule type" value="Genomic_DNA"/>
</dbReference>
<protein>
    <recommendedName>
        <fullName evidence="2">Acetyl-CoA hydrolase/transferase C-terminal domain-containing protein</fullName>
    </recommendedName>
</protein>